<evidence type="ECO:0000313" key="4">
    <source>
        <dbReference type="EMBL" id="GAA4650615.1"/>
    </source>
</evidence>
<dbReference type="InterPro" id="IPR051257">
    <property type="entry name" value="Diverse_CBS-Domain"/>
</dbReference>
<dbReference type="InterPro" id="IPR000644">
    <property type="entry name" value="CBS_dom"/>
</dbReference>
<dbReference type="PROSITE" id="PS51371">
    <property type="entry name" value="CBS"/>
    <property type="match status" value="2"/>
</dbReference>
<dbReference type="Gene3D" id="3.10.580.10">
    <property type="entry name" value="CBS-domain"/>
    <property type="match status" value="1"/>
</dbReference>
<evidence type="ECO:0000259" key="3">
    <source>
        <dbReference type="PROSITE" id="PS51371"/>
    </source>
</evidence>
<protein>
    <recommendedName>
        <fullName evidence="3">CBS domain-containing protein</fullName>
    </recommendedName>
</protein>
<dbReference type="PANTHER" id="PTHR43080:SF2">
    <property type="entry name" value="CBS DOMAIN-CONTAINING PROTEIN"/>
    <property type="match status" value="1"/>
</dbReference>
<dbReference type="PANTHER" id="PTHR43080">
    <property type="entry name" value="CBS DOMAIN-CONTAINING PROTEIN CBSX3, MITOCHONDRIAL"/>
    <property type="match status" value="1"/>
</dbReference>
<dbReference type="SMART" id="SM00116">
    <property type="entry name" value="CBS"/>
    <property type="match status" value="2"/>
</dbReference>
<organism evidence="4 5">
    <name type="scientific">Kistimonas scapharcae</name>
    <dbReference type="NCBI Taxonomy" id="1036133"/>
    <lineage>
        <taxon>Bacteria</taxon>
        <taxon>Pseudomonadati</taxon>
        <taxon>Pseudomonadota</taxon>
        <taxon>Gammaproteobacteria</taxon>
        <taxon>Oceanospirillales</taxon>
        <taxon>Endozoicomonadaceae</taxon>
        <taxon>Kistimonas</taxon>
    </lineage>
</organism>
<dbReference type="SUPFAM" id="SSF54631">
    <property type="entry name" value="CBS-domain pair"/>
    <property type="match status" value="1"/>
</dbReference>
<feature type="domain" description="CBS" evidence="3">
    <location>
        <begin position="88"/>
        <end position="141"/>
    </location>
</feature>
<sequence>MRLMKKHESIQKVMTTSPITVQKGQKLSEVNAIFREHNIHHVPVLDHKKPVGMIAEADLLRLIYDAGNTDSRMQDTMIDQQHTISDVMTTELKTLNTSSTVRDAAELLSDSRYHSVIVLENGNIAGIVTTTDLIHYLCEQF</sequence>
<keyword evidence="1 2" id="KW-0129">CBS domain</keyword>
<name>A0ABP8V6C7_9GAMM</name>
<feature type="domain" description="CBS" evidence="3">
    <location>
        <begin position="14"/>
        <end position="71"/>
    </location>
</feature>
<accession>A0ABP8V6C7</accession>
<comment type="caution">
    <text evidence="4">The sequence shown here is derived from an EMBL/GenBank/DDBJ whole genome shotgun (WGS) entry which is preliminary data.</text>
</comment>
<dbReference type="EMBL" id="BAABFL010000409">
    <property type="protein sequence ID" value="GAA4650615.1"/>
    <property type="molecule type" value="Genomic_DNA"/>
</dbReference>
<dbReference type="Proteomes" id="UP001500604">
    <property type="component" value="Unassembled WGS sequence"/>
</dbReference>
<reference evidence="5" key="1">
    <citation type="journal article" date="2019" name="Int. J. Syst. Evol. Microbiol.">
        <title>The Global Catalogue of Microorganisms (GCM) 10K type strain sequencing project: providing services to taxonomists for standard genome sequencing and annotation.</title>
        <authorList>
            <consortium name="The Broad Institute Genomics Platform"/>
            <consortium name="The Broad Institute Genome Sequencing Center for Infectious Disease"/>
            <person name="Wu L."/>
            <person name="Ma J."/>
        </authorList>
    </citation>
    <scope>NUCLEOTIDE SEQUENCE [LARGE SCALE GENOMIC DNA]</scope>
    <source>
        <strain evidence="5">JCM 17805</strain>
    </source>
</reference>
<evidence type="ECO:0000313" key="5">
    <source>
        <dbReference type="Proteomes" id="UP001500604"/>
    </source>
</evidence>
<evidence type="ECO:0000256" key="2">
    <source>
        <dbReference type="PROSITE-ProRule" id="PRU00703"/>
    </source>
</evidence>
<keyword evidence="5" id="KW-1185">Reference proteome</keyword>
<gene>
    <name evidence="4" type="ORF">GCM10023116_28980</name>
</gene>
<dbReference type="Pfam" id="PF00571">
    <property type="entry name" value="CBS"/>
    <property type="match status" value="2"/>
</dbReference>
<proteinExistence type="predicted"/>
<dbReference type="InterPro" id="IPR046342">
    <property type="entry name" value="CBS_dom_sf"/>
</dbReference>
<evidence type="ECO:0000256" key="1">
    <source>
        <dbReference type="ARBA" id="ARBA00023122"/>
    </source>
</evidence>